<comment type="caution">
    <text evidence="8">The sequence shown here is derived from an EMBL/GenBank/DDBJ whole genome shotgun (WGS) entry which is preliminary data.</text>
</comment>
<feature type="transmembrane region" description="Helical" evidence="6">
    <location>
        <begin position="291"/>
        <end position="308"/>
    </location>
</feature>
<dbReference type="EMBL" id="JANTQA010000012">
    <property type="protein sequence ID" value="KAJ3449152.1"/>
    <property type="molecule type" value="Genomic_DNA"/>
</dbReference>
<dbReference type="PANTHER" id="PTHR31918:SF1">
    <property type="entry name" value="TRANSMEMBRANE PROTEIN 181"/>
    <property type="match status" value="1"/>
</dbReference>
<dbReference type="GO" id="GO:0016020">
    <property type="term" value="C:membrane"/>
    <property type="evidence" value="ECO:0007669"/>
    <property type="project" value="UniProtKB-SubCell"/>
</dbReference>
<gene>
    <name evidence="8" type="ORF">M0812_05297</name>
    <name evidence="9" type="ORF">M0813_06613</name>
</gene>
<evidence type="ECO:0000259" key="7">
    <source>
        <dbReference type="Pfam" id="PF06664"/>
    </source>
</evidence>
<reference evidence="8" key="2">
    <citation type="submission" date="2022-08" db="EMBL/GenBank/DDBJ databases">
        <title>Novel sulphate-reducing endosymbionts in the free-living metamonad Anaeramoeba.</title>
        <authorList>
            <person name="Jerlstrom-Hultqvist J."/>
            <person name="Cepicka I."/>
            <person name="Gallot-Lavallee L."/>
            <person name="Salas-Leiva D."/>
            <person name="Curtis B.A."/>
            <person name="Zahonova K."/>
            <person name="Pipaliya S."/>
            <person name="Dacks J."/>
            <person name="Roger A.J."/>
        </authorList>
    </citation>
    <scope>NUCLEOTIDE SEQUENCE</scope>
    <source>
        <strain evidence="8">Busselton2</strain>
    </source>
</reference>
<dbReference type="InterPro" id="IPR040416">
    <property type="entry name" value="TMEM181"/>
</dbReference>
<evidence type="ECO:0000256" key="6">
    <source>
        <dbReference type="SAM" id="Phobius"/>
    </source>
</evidence>
<evidence type="ECO:0000313" key="9">
    <source>
        <dbReference type="EMBL" id="KAJ6230622.1"/>
    </source>
</evidence>
<feature type="transmembrane region" description="Helical" evidence="6">
    <location>
        <begin position="18"/>
        <end position="40"/>
    </location>
</feature>
<dbReference type="Proteomes" id="UP001150062">
    <property type="component" value="Unassembled WGS sequence"/>
</dbReference>
<dbReference type="Proteomes" id="UP001146793">
    <property type="component" value="Unassembled WGS sequence"/>
</dbReference>
<feature type="transmembrane region" description="Helical" evidence="6">
    <location>
        <begin position="258"/>
        <end position="279"/>
    </location>
</feature>
<name>A0AAV8A8L9_9EUKA</name>
<evidence type="ECO:0000256" key="5">
    <source>
        <dbReference type="SAM" id="MobiDB-lite"/>
    </source>
</evidence>
<feature type="compositionally biased region" description="Low complexity" evidence="5">
    <location>
        <begin position="368"/>
        <end position="382"/>
    </location>
</feature>
<evidence type="ECO:0000313" key="11">
    <source>
        <dbReference type="Proteomes" id="UP001150062"/>
    </source>
</evidence>
<evidence type="ECO:0000256" key="4">
    <source>
        <dbReference type="ARBA" id="ARBA00023136"/>
    </source>
</evidence>
<dbReference type="InterPro" id="IPR047843">
    <property type="entry name" value="WLS-like_TM"/>
</dbReference>
<keyword evidence="4 6" id="KW-0472">Membrane</keyword>
<comment type="subcellular location">
    <subcellularLocation>
        <location evidence="1">Membrane</location>
        <topology evidence="1">Multi-pass membrane protein</topology>
    </subcellularLocation>
</comment>
<dbReference type="EMBL" id="JAOAOG010000310">
    <property type="protein sequence ID" value="KAJ6230622.1"/>
    <property type="molecule type" value="Genomic_DNA"/>
</dbReference>
<accession>A0AAV8A8L9</accession>
<dbReference type="Pfam" id="PF06664">
    <property type="entry name" value="WLS-like_TM"/>
    <property type="match status" value="1"/>
</dbReference>
<evidence type="ECO:0000313" key="8">
    <source>
        <dbReference type="EMBL" id="KAJ3449152.1"/>
    </source>
</evidence>
<dbReference type="GO" id="GO:0015643">
    <property type="term" value="F:toxic substance binding"/>
    <property type="evidence" value="ECO:0007669"/>
    <property type="project" value="InterPro"/>
</dbReference>
<feature type="compositionally biased region" description="Basic and acidic residues" evidence="5">
    <location>
        <begin position="356"/>
        <end position="367"/>
    </location>
</feature>
<feature type="compositionally biased region" description="Basic and acidic residues" evidence="5">
    <location>
        <begin position="336"/>
        <end position="347"/>
    </location>
</feature>
<keyword evidence="2 6" id="KW-0812">Transmembrane</keyword>
<evidence type="ECO:0000256" key="1">
    <source>
        <dbReference type="ARBA" id="ARBA00004141"/>
    </source>
</evidence>
<dbReference type="PANTHER" id="PTHR31918">
    <property type="entry name" value="TRANSMEMBRANE PROTEIN 181"/>
    <property type="match status" value="1"/>
</dbReference>
<organism evidence="8 10">
    <name type="scientific">Anaeramoeba flamelloides</name>
    <dbReference type="NCBI Taxonomy" id="1746091"/>
    <lineage>
        <taxon>Eukaryota</taxon>
        <taxon>Metamonada</taxon>
        <taxon>Anaeramoebidae</taxon>
        <taxon>Anaeramoeba</taxon>
    </lineage>
</organism>
<keyword evidence="3 6" id="KW-1133">Transmembrane helix</keyword>
<feature type="transmembrane region" description="Helical" evidence="6">
    <location>
        <begin position="177"/>
        <end position="197"/>
    </location>
</feature>
<dbReference type="AlphaFoldDB" id="A0AAV8A8L9"/>
<protein>
    <submittedName>
        <fullName evidence="8">Transmembrane protein</fullName>
    </submittedName>
</protein>
<evidence type="ECO:0000256" key="3">
    <source>
        <dbReference type="ARBA" id="ARBA00022989"/>
    </source>
</evidence>
<feature type="region of interest" description="Disordered" evidence="5">
    <location>
        <begin position="328"/>
        <end position="382"/>
    </location>
</feature>
<proteinExistence type="predicted"/>
<reference evidence="9" key="1">
    <citation type="submission" date="2022-08" db="EMBL/GenBank/DDBJ databases">
        <title>Novel sulfate-reducing endosymbionts in the free-living metamonad Anaeramoeba.</title>
        <authorList>
            <person name="Jerlstrom-Hultqvist J."/>
            <person name="Cepicka I."/>
            <person name="Gallot-Lavallee L."/>
            <person name="Salas-Leiva D."/>
            <person name="Curtis B.A."/>
            <person name="Zahonova K."/>
            <person name="Pipaliya S."/>
            <person name="Dacks J."/>
            <person name="Roger A.J."/>
        </authorList>
    </citation>
    <scope>NUCLEOTIDE SEQUENCE</scope>
    <source>
        <strain evidence="9">Schooner1</strain>
    </source>
</reference>
<evidence type="ECO:0000256" key="2">
    <source>
        <dbReference type="ARBA" id="ARBA00022692"/>
    </source>
</evidence>
<sequence>MDVVQMRLKIDEWTKKNFIIFSVVFLVVFILSITIGQFGPSVHEFRENKRTMSNHSHTFDLEIVDLNRLNQMLFVDLHFKNDMEFEIEADVQIEINWFGSTEESNPQSWNEISKSTHNRTVSCEAKSNCTKHTIIYEEYLHYKHYLGKLSILNLEETNFFETLFVDDQFQRSKKLFWIPKTIPLVIMYITFFIIYFLTQTHEVDDPQYETHNDQPGFFTVQVIMFLCFGIYVFWLIYSTIRSFVECKNEKAKYKRLKFFVLISSFVVICSIIALIGRYIEKFKDKAVEFLVFYSIYNSYIICYSYAILPTKEQVEDYRDSNIQNLNDELEDSSDYDSNKSQKNDVELKNQSQSSSEKNENSSSEKNENSSSEKQSQSSSHSD</sequence>
<evidence type="ECO:0000313" key="10">
    <source>
        <dbReference type="Proteomes" id="UP001146793"/>
    </source>
</evidence>
<feature type="transmembrane region" description="Helical" evidence="6">
    <location>
        <begin position="217"/>
        <end position="237"/>
    </location>
</feature>
<keyword evidence="11" id="KW-1185">Reference proteome</keyword>
<feature type="domain" description="Wntless-like transmembrane" evidence="7">
    <location>
        <begin position="160"/>
        <end position="310"/>
    </location>
</feature>